<organism evidence="2 3">
    <name type="scientific">Paenibacillus terrae (strain HPL-003)</name>
    <dbReference type="NCBI Taxonomy" id="985665"/>
    <lineage>
        <taxon>Bacteria</taxon>
        <taxon>Bacillati</taxon>
        <taxon>Bacillota</taxon>
        <taxon>Bacilli</taxon>
        <taxon>Bacillales</taxon>
        <taxon>Paenibacillaceae</taxon>
        <taxon>Paenibacillus</taxon>
    </lineage>
</organism>
<evidence type="ECO:0000313" key="3">
    <source>
        <dbReference type="Proteomes" id="UP000005876"/>
    </source>
</evidence>
<dbReference type="EMBL" id="CP003107">
    <property type="protein sequence ID" value="AET62055.1"/>
    <property type="molecule type" value="Genomic_DNA"/>
</dbReference>
<evidence type="ECO:0000256" key="1">
    <source>
        <dbReference type="SAM" id="SignalP"/>
    </source>
</evidence>
<dbReference type="KEGG" id="pta:HPL003_26715"/>
<evidence type="ECO:0008006" key="4">
    <source>
        <dbReference type="Google" id="ProtNLM"/>
    </source>
</evidence>
<dbReference type="OrthoDB" id="2656199at2"/>
<protein>
    <recommendedName>
        <fullName evidence="4">Lipoprotein</fullName>
    </recommendedName>
</protein>
<keyword evidence="1" id="KW-0732">Signal</keyword>
<dbReference type="eggNOG" id="ENOG502ZM2Q">
    <property type="taxonomic scope" value="Bacteria"/>
</dbReference>
<gene>
    <name evidence="2" type="ordered locus">HPL003_26715</name>
</gene>
<sequence length="216" mass="23748">MSRSTVSVYVACTALLLAATVGCTSNTVGEHADAAPLSGTSAGKPTQNVAKTQQTWQSQEEWVLSFYKDQSLDDEAKVHHIVDHVADMNWGTLNKISGHQSLEVIEYLYKQRAFIPSESFPHLIRASDSLDGTLGESYAAIMGELFTRDKTAMTEALANTDKSNRARGIGSIAYALSYRETSAVKKEIRQWQAGQQLTAAEKEVIRALFVKLDDPY</sequence>
<accession>G7VRN6</accession>
<dbReference type="PROSITE" id="PS51257">
    <property type="entry name" value="PROKAR_LIPOPROTEIN"/>
    <property type="match status" value="1"/>
</dbReference>
<reference evidence="2 3" key="3">
    <citation type="journal article" date="2012" name="J. Bacteriol.">
        <title>Genome Sequence of Paenibacillus terrae HPL-003, a Xylanase-Producing Bacterium Isolated from Soil Found in Forest Residue.</title>
        <authorList>
            <person name="Shin S.H."/>
            <person name="Kim S."/>
            <person name="Kim J.Y."/>
            <person name="Song H.Y."/>
            <person name="Cho S.J."/>
            <person name="Kim D.R."/>
            <person name="Lee K.I."/>
            <person name="Lim H.K."/>
            <person name="Park N.J."/>
            <person name="Hwang I.T."/>
            <person name="Yang K.S."/>
        </authorList>
    </citation>
    <scope>NUCLEOTIDE SEQUENCE [LARGE SCALE GENOMIC DNA]</scope>
    <source>
        <strain evidence="2 3">HPL-003</strain>
    </source>
</reference>
<proteinExistence type="predicted"/>
<evidence type="ECO:0000313" key="2">
    <source>
        <dbReference type="EMBL" id="AET62055.1"/>
    </source>
</evidence>
<reference key="2">
    <citation type="submission" date="2011-11" db="EMBL/GenBank/DDBJ databases">
        <authorList>
            <person name="Shin S.H."/>
            <person name="Kim S."/>
            <person name="Kim J.Y."/>
        </authorList>
    </citation>
    <scope>NUCLEOTIDE SEQUENCE</scope>
    <source>
        <strain>HPL-003</strain>
    </source>
</reference>
<dbReference type="AlphaFoldDB" id="G7VRN6"/>
<feature type="signal peptide" evidence="1">
    <location>
        <begin position="1"/>
        <end position="18"/>
    </location>
</feature>
<feature type="chain" id="PRO_5038769348" description="Lipoprotein" evidence="1">
    <location>
        <begin position="19"/>
        <end position="216"/>
    </location>
</feature>
<dbReference type="RefSeq" id="WP_014282735.1">
    <property type="nucleotide sequence ID" value="NC_016641.1"/>
</dbReference>
<name>G7VRN6_PAETH</name>
<reference evidence="3" key="1">
    <citation type="submission" date="2011-11" db="EMBL/GenBank/DDBJ databases">
        <title>Complete sequence of Paenibacillus terrae HPL-003.</title>
        <authorList>
            <person name="Shin S.H."/>
            <person name="Kim S."/>
            <person name="Kim J.Y."/>
        </authorList>
    </citation>
    <scope>NUCLEOTIDE SEQUENCE [LARGE SCALE GENOMIC DNA]</scope>
    <source>
        <strain evidence="3">HPL-003</strain>
    </source>
</reference>
<dbReference type="HOGENOM" id="CLU_1276591_0_0_9"/>
<dbReference type="Proteomes" id="UP000005876">
    <property type="component" value="Chromosome"/>
</dbReference>